<gene>
    <name evidence="7" type="ORF">HNQ77_000151</name>
</gene>
<reference evidence="7 8" key="1">
    <citation type="submission" date="2020-08" db="EMBL/GenBank/DDBJ databases">
        <title>Genomic Encyclopedia of Type Strains, Phase IV (KMG-IV): sequencing the most valuable type-strain genomes for metagenomic binning, comparative biology and taxonomic classification.</title>
        <authorList>
            <person name="Goeker M."/>
        </authorList>
    </citation>
    <scope>NUCLEOTIDE SEQUENCE [LARGE SCALE GENOMIC DNA]</scope>
    <source>
        <strain evidence="7 8">DSM 103733</strain>
    </source>
</reference>
<evidence type="ECO:0000313" key="7">
    <source>
        <dbReference type="EMBL" id="MBB6142213.1"/>
    </source>
</evidence>
<evidence type="ECO:0000313" key="8">
    <source>
        <dbReference type="Proteomes" id="UP000538666"/>
    </source>
</evidence>
<name>A0A841JLW7_9BACT</name>
<dbReference type="GO" id="GO:0008299">
    <property type="term" value="P:isoprenoid biosynthetic process"/>
    <property type="evidence" value="ECO:0007669"/>
    <property type="project" value="InterPro"/>
</dbReference>
<accession>A0A841JLW7</accession>
<dbReference type="InterPro" id="IPR033749">
    <property type="entry name" value="Polyprenyl_synt_CS"/>
</dbReference>
<keyword evidence="4" id="KW-0479">Metal-binding</keyword>
<comment type="cofactor">
    <cofactor evidence="1">
        <name>Mg(2+)</name>
        <dbReference type="ChEBI" id="CHEBI:18420"/>
    </cofactor>
</comment>
<keyword evidence="5" id="KW-0460">Magnesium</keyword>
<dbReference type="AlphaFoldDB" id="A0A841JLW7"/>
<dbReference type="InterPro" id="IPR008949">
    <property type="entry name" value="Isoprenoid_synthase_dom_sf"/>
</dbReference>
<evidence type="ECO:0000256" key="4">
    <source>
        <dbReference type="ARBA" id="ARBA00022723"/>
    </source>
</evidence>
<dbReference type="SUPFAM" id="SSF48576">
    <property type="entry name" value="Terpenoid synthases"/>
    <property type="match status" value="1"/>
</dbReference>
<dbReference type="InterPro" id="IPR000092">
    <property type="entry name" value="Polyprenyl_synt"/>
</dbReference>
<comment type="caution">
    <text evidence="7">The sequence shown here is derived from an EMBL/GenBank/DDBJ whole genome shotgun (WGS) entry which is preliminary data.</text>
</comment>
<evidence type="ECO:0000256" key="1">
    <source>
        <dbReference type="ARBA" id="ARBA00001946"/>
    </source>
</evidence>
<dbReference type="PANTHER" id="PTHR12001:SF69">
    <property type="entry name" value="ALL TRANS-POLYPRENYL-DIPHOSPHATE SYNTHASE PDSS1"/>
    <property type="match status" value="1"/>
</dbReference>
<dbReference type="EMBL" id="JACHEK010000001">
    <property type="protein sequence ID" value="MBB6142213.1"/>
    <property type="molecule type" value="Genomic_DNA"/>
</dbReference>
<evidence type="ECO:0000256" key="3">
    <source>
        <dbReference type="ARBA" id="ARBA00022679"/>
    </source>
</evidence>
<dbReference type="EC" id="2.5.1.90" evidence="7"/>
<dbReference type="PROSITE" id="PS00444">
    <property type="entry name" value="POLYPRENYL_SYNTHASE_2"/>
    <property type="match status" value="1"/>
</dbReference>
<organism evidence="7 8">
    <name type="scientific">Silvibacterium bohemicum</name>
    <dbReference type="NCBI Taxonomy" id="1577686"/>
    <lineage>
        <taxon>Bacteria</taxon>
        <taxon>Pseudomonadati</taxon>
        <taxon>Acidobacteriota</taxon>
        <taxon>Terriglobia</taxon>
        <taxon>Terriglobales</taxon>
        <taxon>Acidobacteriaceae</taxon>
        <taxon>Silvibacterium</taxon>
    </lineage>
</organism>
<evidence type="ECO:0000256" key="2">
    <source>
        <dbReference type="ARBA" id="ARBA00006706"/>
    </source>
</evidence>
<dbReference type="OrthoDB" id="9805316at2"/>
<dbReference type="Gene3D" id="1.10.600.10">
    <property type="entry name" value="Farnesyl Diphosphate Synthase"/>
    <property type="match status" value="1"/>
</dbReference>
<dbReference type="PROSITE" id="PS00723">
    <property type="entry name" value="POLYPRENYL_SYNTHASE_1"/>
    <property type="match status" value="1"/>
</dbReference>
<dbReference type="Pfam" id="PF00348">
    <property type="entry name" value="polyprenyl_synt"/>
    <property type="match status" value="1"/>
</dbReference>
<keyword evidence="8" id="KW-1185">Reference proteome</keyword>
<dbReference type="GO" id="GO:0046872">
    <property type="term" value="F:metal ion binding"/>
    <property type="evidence" value="ECO:0007669"/>
    <property type="project" value="UniProtKB-KW"/>
</dbReference>
<dbReference type="Proteomes" id="UP000538666">
    <property type="component" value="Unassembled WGS sequence"/>
</dbReference>
<dbReference type="RefSeq" id="WP_050057474.1">
    <property type="nucleotide sequence ID" value="NZ_JACHEK010000001.1"/>
</dbReference>
<proteinExistence type="inferred from homology"/>
<comment type="similarity">
    <text evidence="2 6">Belongs to the FPP/GGPP synthase family.</text>
</comment>
<evidence type="ECO:0000256" key="6">
    <source>
        <dbReference type="RuleBase" id="RU004466"/>
    </source>
</evidence>
<evidence type="ECO:0000256" key="5">
    <source>
        <dbReference type="ARBA" id="ARBA00022842"/>
    </source>
</evidence>
<dbReference type="PANTHER" id="PTHR12001">
    <property type="entry name" value="GERANYLGERANYL PYROPHOSPHATE SYNTHASE"/>
    <property type="match status" value="1"/>
</dbReference>
<keyword evidence="3 6" id="KW-0808">Transferase</keyword>
<dbReference type="CDD" id="cd00685">
    <property type="entry name" value="Trans_IPPS_HT"/>
    <property type="match status" value="1"/>
</dbReference>
<dbReference type="SFLD" id="SFLDS00005">
    <property type="entry name" value="Isoprenoid_Synthase_Type_I"/>
    <property type="match status" value="1"/>
</dbReference>
<sequence length="347" mass="38001">MSTLAIATAKEVFDLLHDDLRAIEREFGGDTVSSVAAITEISEYLREGGGKRIRPSLLLLSAKAQGYTGGGMIRLGAVVEMVHTATLVHDDIIDAADTRRGRPSANTTWGNAKCVLAGDWLYMQAFRVALEERSFRILDLLIGLTQQMVEGELLQMEKLGRCISEDEYNALIYRKTACLFEVSMRLGSVLAATGVDVQSNGHLHSDSASTPITSMEERMGEYGRSLGMAFQIVDDVLDLTASEEVLGKPVASDLREGKATLAVIHALENGTDAERAAIQTVLTDQDFHRVTHAEILAILGRHRSVDYAMNIAFQYADAARNALSVLPESDYKRALLWVPDFVVARDK</sequence>
<protein>
    <submittedName>
        <fullName evidence="7">Octaprenyl-diphosphate synthase</fullName>
        <ecNumber evidence="7">2.5.1.90</ecNumber>
    </submittedName>
</protein>
<dbReference type="GO" id="GO:0106350">
    <property type="term" value="F:all-trans-octaprenyl-diphosphate synthase activity"/>
    <property type="evidence" value="ECO:0007669"/>
    <property type="project" value="UniProtKB-EC"/>
</dbReference>